<dbReference type="RefSeq" id="WP_285060883.1">
    <property type="nucleotide sequence ID" value="NZ_JASOGJ010000035.1"/>
</dbReference>
<comment type="caution">
    <text evidence="1">The sequence shown here is derived from an EMBL/GenBank/DDBJ whole genome shotgun (WGS) entry which is preliminary data.</text>
</comment>
<proteinExistence type="predicted"/>
<accession>A0ABD4ZC74</accession>
<protein>
    <submittedName>
        <fullName evidence="1">Uncharacterized protein</fullName>
    </submittedName>
</protein>
<feature type="non-terminal residue" evidence="1">
    <location>
        <position position="1"/>
    </location>
</feature>
<reference evidence="1 2" key="1">
    <citation type="submission" date="2023-05" db="EMBL/GenBank/DDBJ databases">
        <title>Cataloging the Phylogenetic Diversity of Human Bladder Bacteria.</title>
        <authorList>
            <person name="Du J."/>
        </authorList>
    </citation>
    <scope>NUCLEOTIDE SEQUENCE [LARGE SCALE GENOMIC DNA]</scope>
    <source>
        <strain evidence="1 2">UMB9230</strain>
    </source>
</reference>
<name>A0ABD4ZC74_GARVA</name>
<evidence type="ECO:0000313" key="1">
    <source>
        <dbReference type="EMBL" id="MDK6696276.1"/>
    </source>
</evidence>
<dbReference type="EMBL" id="JASOGJ010000035">
    <property type="protein sequence ID" value="MDK6696276.1"/>
    <property type="molecule type" value="Genomic_DNA"/>
</dbReference>
<gene>
    <name evidence="1" type="ORF">QP177_06885</name>
</gene>
<sequence>GVSSSVLKWGVKSCVRWVSINADSVLVVIGLAPWVDTASAAPSPPISSCDYTHVKGRISAMIQR</sequence>
<organism evidence="1 2">
    <name type="scientific">Gardnerella vaginalis</name>
    <dbReference type="NCBI Taxonomy" id="2702"/>
    <lineage>
        <taxon>Bacteria</taxon>
        <taxon>Bacillati</taxon>
        <taxon>Actinomycetota</taxon>
        <taxon>Actinomycetes</taxon>
        <taxon>Bifidobacteriales</taxon>
        <taxon>Bifidobacteriaceae</taxon>
        <taxon>Gardnerella</taxon>
    </lineage>
</organism>
<dbReference type="Proteomes" id="UP001240561">
    <property type="component" value="Unassembled WGS sequence"/>
</dbReference>
<evidence type="ECO:0000313" key="2">
    <source>
        <dbReference type="Proteomes" id="UP001240561"/>
    </source>
</evidence>
<dbReference type="AlphaFoldDB" id="A0ABD4ZC74"/>